<dbReference type="PANTHER" id="PTHR10947:SF0">
    <property type="entry name" value="PHENYLALANINE--TRNA LIGASE BETA SUBUNIT"/>
    <property type="match status" value="1"/>
</dbReference>
<dbReference type="PANTHER" id="PTHR10947">
    <property type="entry name" value="PHENYLALANYL-TRNA SYNTHETASE BETA CHAIN AND LEUCINE-RICH REPEAT-CONTAINING PROTEIN 47"/>
    <property type="match status" value="1"/>
</dbReference>
<dbReference type="InterPro" id="IPR045060">
    <property type="entry name" value="Phe-tRNA-ligase_IIc_bsu"/>
</dbReference>
<evidence type="ECO:0000256" key="9">
    <source>
        <dbReference type="ARBA" id="ARBA00022840"/>
    </source>
</evidence>
<feature type="domain" description="B5" evidence="19">
    <location>
        <begin position="401"/>
        <end position="476"/>
    </location>
</feature>
<feature type="domain" description="FDX-ACB" evidence="18">
    <location>
        <begin position="701"/>
        <end position="794"/>
    </location>
</feature>
<sequence length="795" mass="86543">MKFSESWLREWVKPAINSEELAHQITMAGLEVDEVAPVAGEFTGVKVGKVVECGQHPDADKLRVTKIDIGEEELLDIVCGASNCRLGLTVAVATVGAVLPGNFKIKKAKLRGVPSHGMLCSFSELGIDVESDGILELPEGSTLGMDVRELLELNDVAIDVDLTANRADCFSIRGLAREVGVLNRADVVEPTIEAVATSIEDTVSIEVKATEACPRYLGRVIKNVNAKAETPIWMQEKLRRCGIRSIDAIVDITNYVMLEQGQPMHAFDLSKIDGGIVVRMAEQDEKLTLLDGNEAKLNHNTLVIADQNKALAIAGIFGGKESGVTSETTDIMLECAFFAPDHIRGRARAYGLHTDSSLRFERGVDSTLQATAMERATQLLVELCGGEVAPISAAESDADLPTANTVELRRSKLDGLLGHHIPSTDVVEILTRLGCSVETTDTGWTATSPSWRFDIAIEQDLIEEVGRIYGYNNIPNQAPVAALNMNDHKEANQPLKRVRDLLVDRGYHEAITYSFVEPEQQKLIVPEIEPLILPFPISADMSAMRLSLWTGLINTVVHNQKRQQPRVRLFESGLRFIPEESAENGMRQEMMLAGIIAGTRGEEHWDIATNTVDFFDLKGDLEAVLELTANELAYEFKAAKHPALHPGQTAAIVVGGKEVGFIGTVHPELERKFGLNGRTIMFEIEWDAINTRVIPEAASVSKFPANRRDIAIVADEAIASGDIVAECLASGGELLTSAKLFDVYRGQGVEEGKKSLAIALTLQSVERTLEEADITSAVDAIVAAIGEKFSATLRD</sequence>
<keyword evidence="4 15" id="KW-0963">Cytoplasm</keyword>
<dbReference type="PROSITE" id="PS51483">
    <property type="entry name" value="B5"/>
    <property type="match status" value="1"/>
</dbReference>
<dbReference type="SUPFAM" id="SSF50249">
    <property type="entry name" value="Nucleic acid-binding proteins"/>
    <property type="match status" value="1"/>
</dbReference>
<name>A0A4Q5KTS7_9GAMM</name>
<dbReference type="NCBIfam" id="NF045760">
    <property type="entry name" value="YtpR"/>
    <property type="match status" value="1"/>
</dbReference>
<dbReference type="Gene3D" id="3.30.70.380">
    <property type="entry name" value="Ferrodoxin-fold anticodon-binding domain"/>
    <property type="match status" value="1"/>
</dbReference>
<keyword evidence="7 15" id="KW-0479">Metal-binding</keyword>
<keyword evidence="12 15" id="KW-0648">Protein biosynthesis</keyword>
<dbReference type="FunFam" id="3.30.70.380:FF:000001">
    <property type="entry name" value="Phenylalanine--tRNA ligase beta subunit"/>
    <property type="match status" value="1"/>
</dbReference>
<dbReference type="PROSITE" id="PS51447">
    <property type="entry name" value="FDX_ACB"/>
    <property type="match status" value="1"/>
</dbReference>
<keyword evidence="11 16" id="KW-0694">RNA-binding</keyword>
<evidence type="ECO:0000256" key="14">
    <source>
        <dbReference type="ARBA" id="ARBA00049255"/>
    </source>
</evidence>
<evidence type="ECO:0000313" key="20">
    <source>
        <dbReference type="EMBL" id="RYU49608.1"/>
    </source>
</evidence>
<feature type="domain" description="TRNA-binding" evidence="17">
    <location>
        <begin position="39"/>
        <end position="148"/>
    </location>
</feature>
<dbReference type="InterPro" id="IPR009061">
    <property type="entry name" value="DNA-bd_dom_put_sf"/>
</dbReference>
<dbReference type="GO" id="GO:0005524">
    <property type="term" value="F:ATP binding"/>
    <property type="evidence" value="ECO:0007669"/>
    <property type="project" value="UniProtKB-UniRule"/>
</dbReference>
<dbReference type="Pfam" id="PF17759">
    <property type="entry name" value="tRNA_synthFbeta"/>
    <property type="match status" value="1"/>
</dbReference>
<evidence type="ECO:0000256" key="1">
    <source>
        <dbReference type="ARBA" id="ARBA00004496"/>
    </source>
</evidence>
<dbReference type="InterPro" id="IPR005147">
    <property type="entry name" value="tRNA_synthase_B5-dom"/>
</dbReference>
<dbReference type="InterPro" id="IPR045864">
    <property type="entry name" value="aa-tRNA-synth_II/BPL/LPL"/>
</dbReference>
<evidence type="ECO:0000256" key="8">
    <source>
        <dbReference type="ARBA" id="ARBA00022741"/>
    </source>
</evidence>
<evidence type="ECO:0000256" key="6">
    <source>
        <dbReference type="ARBA" id="ARBA00022598"/>
    </source>
</evidence>
<dbReference type="InterPro" id="IPR020825">
    <property type="entry name" value="Phe-tRNA_synthase-like_B3/B4"/>
</dbReference>
<dbReference type="SMART" id="SM00874">
    <property type="entry name" value="B5"/>
    <property type="match status" value="1"/>
</dbReference>
<dbReference type="InterPro" id="IPR005121">
    <property type="entry name" value="Fdx_antiC-bd"/>
</dbReference>
<dbReference type="RefSeq" id="WP_130047821.1">
    <property type="nucleotide sequence ID" value="NZ_SEZK01000029.1"/>
</dbReference>
<dbReference type="InterPro" id="IPR036690">
    <property type="entry name" value="Fdx_antiC-bd_sf"/>
</dbReference>
<proteinExistence type="inferred from homology"/>
<feature type="binding site" evidence="15">
    <location>
        <position position="464"/>
    </location>
    <ligand>
        <name>Mg(2+)</name>
        <dbReference type="ChEBI" id="CHEBI:18420"/>
        <note>shared with alpha subunit</note>
    </ligand>
</feature>
<dbReference type="Gene3D" id="3.30.56.10">
    <property type="match status" value="2"/>
</dbReference>
<dbReference type="CDD" id="cd00769">
    <property type="entry name" value="PheRS_beta_core"/>
    <property type="match status" value="1"/>
</dbReference>
<gene>
    <name evidence="15" type="primary">pheT</name>
    <name evidence="21" type="ORF">ERW53_16365</name>
    <name evidence="20" type="ORF">ERW57_14745</name>
</gene>
<evidence type="ECO:0000256" key="3">
    <source>
        <dbReference type="ARBA" id="ARBA00011209"/>
    </source>
</evidence>
<dbReference type="FunFam" id="2.40.50.140:FF:000045">
    <property type="entry name" value="Phenylalanine--tRNA ligase beta subunit"/>
    <property type="match status" value="1"/>
</dbReference>
<dbReference type="SUPFAM" id="SSF54991">
    <property type="entry name" value="Anticodon-binding domain of PheRS"/>
    <property type="match status" value="1"/>
</dbReference>
<dbReference type="GO" id="GO:0009328">
    <property type="term" value="C:phenylalanine-tRNA ligase complex"/>
    <property type="evidence" value="ECO:0007669"/>
    <property type="project" value="TreeGrafter"/>
</dbReference>
<dbReference type="GO" id="GO:0000287">
    <property type="term" value="F:magnesium ion binding"/>
    <property type="evidence" value="ECO:0007669"/>
    <property type="project" value="UniProtKB-UniRule"/>
</dbReference>
<evidence type="ECO:0000259" key="17">
    <source>
        <dbReference type="PROSITE" id="PS50886"/>
    </source>
</evidence>
<keyword evidence="23" id="KW-1185">Reference proteome</keyword>
<dbReference type="FunFam" id="3.50.40.10:FF:000001">
    <property type="entry name" value="Phenylalanine--tRNA ligase beta subunit"/>
    <property type="match status" value="1"/>
</dbReference>
<keyword evidence="6 15" id="KW-0436">Ligase</keyword>
<evidence type="ECO:0000313" key="23">
    <source>
        <dbReference type="Proteomes" id="UP000294166"/>
    </source>
</evidence>
<keyword evidence="10 15" id="KW-0460">Magnesium</keyword>
<evidence type="ECO:0000256" key="7">
    <source>
        <dbReference type="ARBA" id="ARBA00022723"/>
    </source>
</evidence>
<dbReference type="InterPro" id="IPR012340">
    <property type="entry name" value="NA-bd_OB-fold"/>
</dbReference>
<comment type="catalytic activity">
    <reaction evidence="14 15">
        <text>tRNA(Phe) + L-phenylalanine + ATP = L-phenylalanyl-tRNA(Phe) + AMP + diphosphate + H(+)</text>
        <dbReference type="Rhea" id="RHEA:19413"/>
        <dbReference type="Rhea" id="RHEA-COMP:9668"/>
        <dbReference type="Rhea" id="RHEA-COMP:9699"/>
        <dbReference type="ChEBI" id="CHEBI:15378"/>
        <dbReference type="ChEBI" id="CHEBI:30616"/>
        <dbReference type="ChEBI" id="CHEBI:33019"/>
        <dbReference type="ChEBI" id="CHEBI:58095"/>
        <dbReference type="ChEBI" id="CHEBI:78442"/>
        <dbReference type="ChEBI" id="CHEBI:78531"/>
        <dbReference type="ChEBI" id="CHEBI:456215"/>
        <dbReference type="EC" id="6.1.1.20"/>
    </reaction>
</comment>
<dbReference type="SMART" id="SM00873">
    <property type="entry name" value="B3_4"/>
    <property type="match status" value="1"/>
</dbReference>
<evidence type="ECO:0000256" key="13">
    <source>
        <dbReference type="ARBA" id="ARBA00023146"/>
    </source>
</evidence>
<evidence type="ECO:0000256" key="4">
    <source>
        <dbReference type="ARBA" id="ARBA00022490"/>
    </source>
</evidence>
<dbReference type="Pfam" id="PF01588">
    <property type="entry name" value="tRNA_bind"/>
    <property type="match status" value="1"/>
</dbReference>
<dbReference type="Proteomes" id="UP000294166">
    <property type="component" value="Unassembled WGS sequence"/>
</dbReference>
<dbReference type="InterPro" id="IPR005146">
    <property type="entry name" value="B3/B4_tRNA-bd"/>
</dbReference>
<feature type="binding site" evidence="15">
    <location>
        <position position="460"/>
    </location>
    <ligand>
        <name>Mg(2+)</name>
        <dbReference type="ChEBI" id="CHEBI:18420"/>
        <note>shared with alpha subunit</note>
    </ligand>
</feature>
<keyword evidence="9 15" id="KW-0067">ATP-binding</keyword>
<dbReference type="Gene3D" id="3.50.40.10">
    <property type="entry name" value="Phenylalanyl-trna Synthetase, Chain B, domain 3"/>
    <property type="match status" value="1"/>
</dbReference>
<dbReference type="SMART" id="SM00896">
    <property type="entry name" value="FDX-ACB"/>
    <property type="match status" value="1"/>
</dbReference>
<dbReference type="InterPro" id="IPR004532">
    <property type="entry name" value="Phe-tRNA-ligase_IIc_bsu_bact"/>
</dbReference>
<comment type="subunit">
    <text evidence="3 15">Tetramer of two alpha and two beta subunits.</text>
</comment>
<dbReference type="FunFam" id="3.30.56.10:FF:000002">
    <property type="entry name" value="Phenylalanine--tRNA ligase beta subunit"/>
    <property type="match status" value="1"/>
</dbReference>
<keyword evidence="8 15" id="KW-0547">Nucleotide-binding</keyword>
<evidence type="ECO:0000256" key="5">
    <source>
        <dbReference type="ARBA" id="ARBA00022555"/>
    </source>
</evidence>
<evidence type="ECO:0000259" key="18">
    <source>
        <dbReference type="PROSITE" id="PS51447"/>
    </source>
</evidence>
<comment type="similarity">
    <text evidence="2 15">Belongs to the phenylalanyl-tRNA synthetase beta subunit family. Type 1 subfamily.</text>
</comment>
<feature type="binding site" evidence="15">
    <location>
        <position position="454"/>
    </location>
    <ligand>
        <name>Mg(2+)</name>
        <dbReference type="ChEBI" id="CHEBI:18420"/>
        <note>shared with alpha subunit</note>
    </ligand>
</feature>
<dbReference type="Pfam" id="PF03484">
    <property type="entry name" value="B5"/>
    <property type="match status" value="1"/>
</dbReference>
<dbReference type="CDD" id="cd02796">
    <property type="entry name" value="tRNA_bind_bactPheRS"/>
    <property type="match status" value="1"/>
</dbReference>
<feature type="binding site" evidence="15">
    <location>
        <position position="463"/>
    </location>
    <ligand>
        <name>Mg(2+)</name>
        <dbReference type="ChEBI" id="CHEBI:18420"/>
        <note>shared with alpha subunit</note>
    </ligand>
</feature>
<keyword evidence="5 16" id="KW-0820">tRNA-binding</keyword>
<comment type="cofactor">
    <cofactor evidence="15">
        <name>Mg(2+)</name>
        <dbReference type="ChEBI" id="CHEBI:18420"/>
    </cofactor>
    <text evidence="15">Binds 2 magnesium ions per tetramer.</text>
</comment>
<dbReference type="SUPFAM" id="SSF46955">
    <property type="entry name" value="Putative DNA-binding domain"/>
    <property type="match status" value="1"/>
</dbReference>
<protein>
    <recommendedName>
        <fullName evidence="15">Phenylalanine--tRNA ligase beta subunit</fullName>
        <ecNumber evidence="15">6.1.1.20</ecNumber>
    </recommendedName>
    <alternativeName>
        <fullName evidence="15">Phenylalanyl-tRNA synthetase beta subunit</fullName>
        <shortName evidence="15">PheRS</shortName>
    </alternativeName>
</protein>
<dbReference type="Gene3D" id="3.30.930.10">
    <property type="entry name" value="Bira Bifunctional Protein, Domain 2"/>
    <property type="match status" value="1"/>
</dbReference>
<reference evidence="22 23" key="1">
    <citation type="submission" date="2019-02" db="EMBL/GenBank/DDBJ databases">
        <title>Genome sequences of Aliivibrio finisterrensis strains from farmed Atlantic salmon.</title>
        <authorList>
            <person name="Bowman J.P."/>
        </authorList>
    </citation>
    <scope>NUCLEOTIDE SEQUENCE [LARGE SCALE GENOMIC DNA]</scope>
    <source>
        <strain evidence="21 23">A21</strain>
        <strain evidence="20 22">A46</strain>
    </source>
</reference>
<dbReference type="SUPFAM" id="SSF55681">
    <property type="entry name" value="Class II aaRS and biotin synthetases"/>
    <property type="match status" value="1"/>
</dbReference>
<evidence type="ECO:0000256" key="12">
    <source>
        <dbReference type="ARBA" id="ARBA00022917"/>
    </source>
</evidence>
<dbReference type="AlphaFoldDB" id="A0A4Q5KTS7"/>
<dbReference type="InterPro" id="IPR033714">
    <property type="entry name" value="tRNA_bind_bactPheRS"/>
</dbReference>
<dbReference type="Pfam" id="PF03483">
    <property type="entry name" value="B3_4"/>
    <property type="match status" value="1"/>
</dbReference>
<comment type="caution">
    <text evidence="20">The sequence shown here is derived from an EMBL/GenBank/DDBJ whole genome shotgun (WGS) entry which is preliminary data.</text>
</comment>
<dbReference type="Gene3D" id="2.40.50.140">
    <property type="entry name" value="Nucleic acid-binding proteins"/>
    <property type="match status" value="1"/>
</dbReference>
<organism evidence="20 22">
    <name type="scientific">Aliivibrio finisterrensis</name>
    <dbReference type="NCBI Taxonomy" id="511998"/>
    <lineage>
        <taxon>Bacteria</taxon>
        <taxon>Pseudomonadati</taxon>
        <taxon>Pseudomonadota</taxon>
        <taxon>Gammaproteobacteria</taxon>
        <taxon>Vibrionales</taxon>
        <taxon>Vibrionaceae</taxon>
        <taxon>Aliivibrio</taxon>
    </lineage>
</organism>
<evidence type="ECO:0000256" key="15">
    <source>
        <dbReference type="HAMAP-Rule" id="MF_00283"/>
    </source>
</evidence>
<dbReference type="GO" id="GO:0004826">
    <property type="term" value="F:phenylalanine-tRNA ligase activity"/>
    <property type="evidence" value="ECO:0007669"/>
    <property type="project" value="UniProtKB-UniRule"/>
</dbReference>
<evidence type="ECO:0000313" key="21">
    <source>
        <dbReference type="EMBL" id="RYU62257.1"/>
    </source>
</evidence>
<accession>A0A4Q5KTS7</accession>
<dbReference type="NCBIfam" id="TIGR00472">
    <property type="entry name" value="pheT_bact"/>
    <property type="match status" value="1"/>
</dbReference>
<dbReference type="PROSITE" id="PS50886">
    <property type="entry name" value="TRBD"/>
    <property type="match status" value="1"/>
</dbReference>
<evidence type="ECO:0000259" key="19">
    <source>
        <dbReference type="PROSITE" id="PS51483"/>
    </source>
</evidence>
<evidence type="ECO:0000256" key="10">
    <source>
        <dbReference type="ARBA" id="ARBA00022842"/>
    </source>
</evidence>
<dbReference type="GO" id="GO:0006432">
    <property type="term" value="P:phenylalanyl-tRNA aminoacylation"/>
    <property type="evidence" value="ECO:0007669"/>
    <property type="project" value="UniProtKB-UniRule"/>
</dbReference>
<dbReference type="EMBL" id="SEZN01000035">
    <property type="protein sequence ID" value="RYU62257.1"/>
    <property type="molecule type" value="Genomic_DNA"/>
</dbReference>
<evidence type="ECO:0000256" key="11">
    <source>
        <dbReference type="ARBA" id="ARBA00022884"/>
    </source>
</evidence>
<dbReference type="HAMAP" id="MF_00283">
    <property type="entry name" value="Phe_tRNA_synth_beta1"/>
    <property type="match status" value="1"/>
</dbReference>
<evidence type="ECO:0000256" key="2">
    <source>
        <dbReference type="ARBA" id="ARBA00008653"/>
    </source>
</evidence>
<comment type="subcellular location">
    <subcellularLocation>
        <location evidence="1 15">Cytoplasm</location>
    </subcellularLocation>
</comment>
<keyword evidence="13 15" id="KW-0030">Aminoacyl-tRNA synthetase</keyword>
<dbReference type="Pfam" id="PF03147">
    <property type="entry name" value="FDX-ACB"/>
    <property type="match status" value="1"/>
</dbReference>
<dbReference type="SUPFAM" id="SSF56037">
    <property type="entry name" value="PheT/TilS domain"/>
    <property type="match status" value="1"/>
</dbReference>
<dbReference type="InterPro" id="IPR002547">
    <property type="entry name" value="tRNA-bd_dom"/>
</dbReference>
<dbReference type="Proteomes" id="UP000294063">
    <property type="component" value="Unassembled WGS sequence"/>
</dbReference>
<dbReference type="GO" id="GO:0000049">
    <property type="term" value="F:tRNA binding"/>
    <property type="evidence" value="ECO:0007669"/>
    <property type="project" value="UniProtKB-UniRule"/>
</dbReference>
<dbReference type="EMBL" id="SEZK01000029">
    <property type="protein sequence ID" value="RYU49608.1"/>
    <property type="molecule type" value="Genomic_DNA"/>
</dbReference>
<dbReference type="InterPro" id="IPR041616">
    <property type="entry name" value="PheRS_beta_core"/>
</dbReference>
<dbReference type="FunFam" id="3.30.930.10:FF:000022">
    <property type="entry name" value="Phenylalanine--tRNA ligase beta subunit"/>
    <property type="match status" value="1"/>
</dbReference>
<dbReference type="EC" id="6.1.1.20" evidence="15"/>
<evidence type="ECO:0000256" key="16">
    <source>
        <dbReference type="PROSITE-ProRule" id="PRU00209"/>
    </source>
</evidence>
<evidence type="ECO:0000313" key="22">
    <source>
        <dbReference type="Proteomes" id="UP000294063"/>
    </source>
</evidence>